<gene>
    <name evidence="7" type="ORF">C1876_09080</name>
    <name evidence="8" type="ORF">DMP09_14480</name>
</gene>
<dbReference type="Pfam" id="PF01869">
    <property type="entry name" value="BcrAD_BadFG"/>
    <property type="match status" value="1"/>
</dbReference>
<dbReference type="EMBL" id="QICC01000084">
    <property type="protein sequence ID" value="RNM40410.1"/>
    <property type="molecule type" value="Genomic_DNA"/>
</dbReference>
<evidence type="ECO:0000256" key="3">
    <source>
        <dbReference type="ARBA" id="ARBA00022723"/>
    </source>
</evidence>
<reference evidence="10" key="2">
    <citation type="submission" date="2018-05" db="EMBL/GenBank/DDBJ databases">
        <title>Genome Sequencing of selected type strains of the family Eggerthellaceae.</title>
        <authorList>
            <person name="Danylec N."/>
            <person name="Stoll D.A."/>
            <person name="Doetsch A."/>
            <person name="Huch M."/>
        </authorList>
    </citation>
    <scope>NUCLEOTIDE SEQUENCE [LARGE SCALE GENOMIC DNA]</scope>
    <source>
        <strain evidence="10">DSM 16107</strain>
    </source>
</reference>
<dbReference type="InterPro" id="IPR002731">
    <property type="entry name" value="ATPase_BadF"/>
</dbReference>
<dbReference type="NCBIfam" id="TIGR00241">
    <property type="entry name" value="CoA_E_activ"/>
    <property type="match status" value="1"/>
</dbReference>
<comment type="subunit">
    <text evidence="2">Homodimer.</text>
</comment>
<reference evidence="8" key="3">
    <citation type="journal article" date="2019" name="Microbiol. Resour. Announc.">
        <title>Draft Genome Sequences of Type Strains of Gordonibacter faecihominis, Paraeggerthella hongkongensis, Parvibacter caecicola,Slackia equolifaciens, Slackia faecicanis, and Slackia isoflavoniconvertens.</title>
        <authorList>
            <person name="Danylec N."/>
            <person name="Stoll D.A."/>
            <person name="Dotsch A."/>
            <person name="Huch M."/>
        </authorList>
    </citation>
    <scope>NUCLEOTIDE SEQUENCE</scope>
    <source>
        <strain evidence="8">DSM 16107</strain>
    </source>
</reference>
<dbReference type="OrthoDB" id="9177882at2"/>
<keyword evidence="9" id="KW-1185">Reference proteome</keyword>
<evidence type="ECO:0000313" key="7">
    <source>
        <dbReference type="EMBL" id="RDB68595.1"/>
    </source>
</evidence>
<dbReference type="InterPro" id="IPR051805">
    <property type="entry name" value="Dehydratase_Activator_Redct"/>
</dbReference>
<dbReference type="SUPFAM" id="SSF53067">
    <property type="entry name" value="Actin-like ATPase domain"/>
    <property type="match status" value="1"/>
</dbReference>
<dbReference type="InterPro" id="IPR043129">
    <property type="entry name" value="ATPase_NBD"/>
</dbReference>
<evidence type="ECO:0000256" key="5">
    <source>
        <dbReference type="ARBA" id="ARBA00023014"/>
    </source>
</evidence>
<reference evidence="7 9" key="1">
    <citation type="journal article" date="2018" name="Elife">
        <title>Discovery and characterization of a prevalent human gut bacterial enzyme sufficient for the inactivation of a family of plant toxins.</title>
        <authorList>
            <person name="Koppel N."/>
            <person name="Bisanz J.E."/>
            <person name="Pandelia M.E."/>
            <person name="Turnbaugh P.J."/>
            <person name="Balskus E.P."/>
        </authorList>
    </citation>
    <scope>NUCLEOTIDE SEQUENCE [LARGE SCALE GENOMIC DNA]</scope>
    <source>
        <strain evidence="7 9">DSM 16107</strain>
    </source>
</reference>
<dbReference type="Proteomes" id="UP000270112">
    <property type="component" value="Unassembled WGS sequence"/>
</dbReference>
<keyword evidence="3" id="KW-0479">Metal-binding</keyword>
<dbReference type="PANTHER" id="PTHR32329:SF2">
    <property type="entry name" value="BIFUNCTIONAL PROTEIN [INCLUDES 2-HYDROXYACYL-COA DEHYDRATASE (N-TER) AND ITS ACTIVATOR DOMAIN (C_TERM)"/>
    <property type="match status" value="1"/>
</dbReference>
<accession>A0A3N0IVC6</accession>
<feature type="domain" description="ATPase BadF/BadG/BcrA/BcrD type" evidence="6">
    <location>
        <begin position="7"/>
        <end position="257"/>
    </location>
</feature>
<keyword evidence="5" id="KW-0411">Iron-sulfur</keyword>
<evidence type="ECO:0000256" key="4">
    <source>
        <dbReference type="ARBA" id="ARBA00023004"/>
    </source>
</evidence>
<dbReference type="Gene3D" id="3.30.420.40">
    <property type="match status" value="2"/>
</dbReference>
<sequence>MGTRWYLGIDVGSTASKCVIVDERGEVAGTGLHPSGAGTAGPQKALAAAFDALGDGSTMATMAAVCSTGYGRHLLADADEQLSELSCHAKGAARLFPGVRTIVDIGGQDAKVLRVDERGRLENFVMNDKCAAGTGRFLDVMASIFGCTVADLSAYDARAEKVSPVSSTCTVFAESEVISKLSQGESIPNIVAGIHLSVVERTHGLMRRVGVEPGVAMTGGVALNEGLRRRLAALAGYDIVTSPLAQYNGALGAALYALEKASAA</sequence>
<dbReference type="PANTHER" id="PTHR32329">
    <property type="entry name" value="BIFUNCTIONAL PROTEIN [INCLUDES 2-HYDROXYACYL-COA DEHYDRATASE (N-TER) AND ITS ACTIVATOR DOMAIN (C_TERM)-RELATED"/>
    <property type="match status" value="1"/>
</dbReference>
<evidence type="ECO:0000256" key="2">
    <source>
        <dbReference type="ARBA" id="ARBA00011738"/>
    </source>
</evidence>
<name>A0A3N0IVC6_9ACTN</name>
<dbReference type="AlphaFoldDB" id="A0A3N0IVC6"/>
<dbReference type="GO" id="GO:0051536">
    <property type="term" value="F:iron-sulfur cluster binding"/>
    <property type="evidence" value="ECO:0007669"/>
    <property type="project" value="UniProtKB-KW"/>
</dbReference>
<protein>
    <submittedName>
        <fullName evidence="8">2-hydroxyglutaryl-CoA dehydratase</fullName>
    </submittedName>
</protein>
<dbReference type="GO" id="GO:0046872">
    <property type="term" value="F:metal ion binding"/>
    <property type="evidence" value="ECO:0007669"/>
    <property type="project" value="UniProtKB-KW"/>
</dbReference>
<evidence type="ECO:0000259" key="6">
    <source>
        <dbReference type="Pfam" id="PF01869"/>
    </source>
</evidence>
<keyword evidence="4" id="KW-0408">Iron</keyword>
<dbReference type="EMBL" id="PPTT01000014">
    <property type="protein sequence ID" value="RDB68595.1"/>
    <property type="molecule type" value="Genomic_DNA"/>
</dbReference>
<evidence type="ECO:0000313" key="9">
    <source>
        <dbReference type="Proteomes" id="UP000253817"/>
    </source>
</evidence>
<proteinExistence type="predicted"/>
<evidence type="ECO:0000313" key="10">
    <source>
        <dbReference type="Proteomes" id="UP000270112"/>
    </source>
</evidence>
<dbReference type="Proteomes" id="UP000253817">
    <property type="component" value="Unassembled WGS sequence"/>
</dbReference>
<evidence type="ECO:0000313" key="8">
    <source>
        <dbReference type="EMBL" id="RNM40410.1"/>
    </source>
</evidence>
<comment type="caution">
    <text evidence="8">The sequence shown here is derived from an EMBL/GenBank/DDBJ whole genome shotgun (WGS) entry which is preliminary data.</text>
</comment>
<evidence type="ECO:0000256" key="1">
    <source>
        <dbReference type="ARBA" id="ARBA00001966"/>
    </source>
</evidence>
<comment type="cofactor">
    <cofactor evidence="1">
        <name>[4Fe-4S] cluster</name>
        <dbReference type="ChEBI" id="CHEBI:49883"/>
    </cofactor>
</comment>
<dbReference type="RefSeq" id="WP_114546405.1">
    <property type="nucleotide sequence ID" value="NZ_PPTT01000014.1"/>
</dbReference>
<dbReference type="FunFam" id="3.30.420.40:FF:000217">
    <property type="entry name" value="2-hydroxyisocaproyl-CoA dehydratase activator"/>
    <property type="match status" value="1"/>
</dbReference>
<dbReference type="InterPro" id="IPR008275">
    <property type="entry name" value="CoA_E_activase_dom"/>
</dbReference>
<organism evidence="8 10">
    <name type="scientific">Eggerthella sinensis</name>
    <dbReference type="NCBI Taxonomy" id="242230"/>
    <lineage>
        <taxon>Bacteria</taxon>
        <taxon>Bacillati</taxon>
        <taxon>Actinomycetota</taxon>
        <taxon>Coriobacteriia</taxon>
        <taxon>Eggerthellales</taxon>
        <taxon>Eggerthellaceae</taxon>
        <taxon>Eggerthella</taxon>
    </lineage>
</organism>